<comment type="subcellular location">
    <subcellularLocation>
        <location evidence="1">Periplasm</location>
    </subcellularLocation>
</comment>
<reference evidence="7 8" key="1">
    <citation type="submission" date="2019-01" db="EMBL/GenBank/DDBJ databases">
        <title>Complete genome of a denitifying bacterium Halomons sp. BC-M4-5.</title>
        <authorList>
            <person name="Wang L."/>
            <person name="Shao Z."/>
        </authorList>
    </citation>
    <scope>NUCLEOTIDE SEQUENCE [LARGE SCALE GENOMIC DNA]</scope>
    <source>
        <strain evidence="7 8">BC-M4-5</strain>
    </source>
</reference>
<gene>
    <name evidence="7" type="ORF">EKK97_12785</name>
</gene>
<evidence type="ECO:0000313" key="8">
    <source>
        <dbReference type="Proteomes" id="UP000464013"/>
    </source>
</evidence>
<dbReference type="PANTHER" id="PTHR39210:SF1">
    <property type="entry name" value="HEPARIN-SULFATE LYASE"/>
    <property type="match status" value="1"/>
</dbReference>
<evidence type="ECO:0000256" key="4">
    <source>
        <dbReference type="ARBA" id="ARBA00023239"/>
    </source>
</evidence>
<keyword evidence="3" id="KW-0574">Periplasm</keyword>
<dbReference type="Proteomes" id="UP000464013">
    <property type="component" value="Chromosome"/>
</dbReference>
<dbReference type="EMBL" id="CP035042">
    <property type="protein sequence ID" value="QHC50283.1"/>
    <property type="molecule type" value="Genomic_DNA"/>
</dbReference>
<sequence>MPLPKLFVHVGYPKSASTALQKACSDSRERLREKGVNYPSALCVGDIKHEELFRFVRLGKISKALKILRKDLITHKDKTVFLSTESIVNQLDNIEDSRWVELFEGLKKLGCLELLIVVREPVAFLKSYYKQAVVNQPSSAMSFYATPLTLDDFSGLASIQNLLDYPKVIEKLERLSGSSIRVFEYGADIVDDILTCVVEGPVENIKAQRSNESLKPEEVELIRQINALGLSSGQRNAWFKVMSHSCSLNSQTALSLASRANYEDLLALDANWLLNVRLGQNENLGVNDNKLMALSHEVHQWLVKYQHAHEVKHLLSNTERGAMSLKKAGCLELECCVQKKLLQLSNHSRNKALGEKLFAKQQLELAPFKAVPFSGWGEWEKDPLNNRSWQWRLNWLSFLSYLIAFHRTNGEEAVLDTAREAIQSWLDTYLDTDTSYPFEFIWHDHATALRAEQLVLFAYYCREHATEWASKNSKFLTSLEQALVVHGQRLAKDSFYSEHTNHGLEQARVLLLLGTVFEGGRAREWQQIAIRRISSELTFAFTEEGVHVENSPAYHIFVFKVFLGIIKDYPEQMLGDLAEQFNQFSNKALSFITHVLRPDGKLPPIGDTEQLPTSDAYREMFGHRLEYQYFLYALTQGEQGVRPPVLNCVYPKSGYAIFRDHWPIKEHYQKAFHLIAKVGCSSRYHHQQDESHVSLYAGGEDWLIDSGLYNYINNDPVRKYMRGRHGHNVPLISHANYHKNFDHRLKAWEVLDYSIDPSKPFLCMKLDVLVPVAHERRVEFDAKDKIVEIKDKISSGDGEYRDITLQWHFPKDKKITIEDEQVTVTSRSGNLLHISFEGKVPDSLSVVKGRKEERVFSCISYKANQVEPSQMLRVVFKSRAGLEVTTKFAFEMSEEKVAPAAAAPVKNVQSLGASFKYWQRKSNRQHSVVLGADAVCIKLAKAHRAKKIGKVDCLASGCGEGNFTDFSREDGLSEWLSLQLLNVSGSYPFVDDRQVLQGFQDLELLVISGAGFSEKEFAPVLVSLLPSLFKCMADAGQVWVNDSLPEELKTFCLTWAIQHNLSVKLISGLEEALAVPRTVKEKSRMLTVVSRIIRGIRKLG</sequence>
<dbReference type="InterPro" id="IPR008929">
    <property type="entry name" value="Chondroitin_lyas"/>
</dbReference>
<dbReference type="PANTHER" id="PTHR39210">
    <property type="entry name" value="HEPARIN-SULFATE LYASE"/>
    <property type="match status" value="1"/>
</dbReference>
<dbReference type="Gene3D" id="2.70.98.70">
    <property type="match status" value="1"/>
</dbReference>
<dbReference type="GO" id="GO:0042597">
    <property type="term" value="C:periplasmic space"/>
    <property type="evidence" value="ECO:0007669"/>
    <property type="project" value="UniProtKB-SubCell"/>
</dbReference>
<dbReference type="SUPFAM" id="SSF52540">
    <property type="entry name" value="P-loop containing nucleoside triphosphate hydrolases"/>
    <property type="match status" value="1"/>
</dbReference>
<dbReference type="InterPro" id="IPR027417">
    <property type="entry name" value="P-loop_NTPase"/>
</dbReference>
<keyword evidence="8" id="KW-1185">Reference proteome</keyword>
<organism evidence="7 8">
    <name type="scientific">Billgrantia tianxiuensis</name>
    <dbReference type="NCBI Taxonomy" id="2497861"/>
    <lineage>
        <taxon>Bacteria</taxon>
        <taxon>Pseudomonadati</taxon>
        <taxon>Pseudomonadota</taxon>
        <taxon>Gammaproteobacteria</taxon>
        <taxon>Oceanospirillales</taxon>
        <taxon>Halomonadaceae</taxon>
        <taxon>Billgrantia</taxon>
    </lineage>
</organism>
<dbReference type="Gene3D" id="1.50.10.100">
    <property type="entry name" value="Chondroitin AC/alginate lyase"/>
    <property type="match status" value="1"/>
</dbReference>
<evidence type="ECO:0000256" key="2">
    <source>
        <dbReference type="ARBA" id="ARBA00022729"/>
    </source>
</evidence>
<dbReference type="SUPFAM" id="SSF48230">
    <property type="entry name" value="Chondroitin AC/alginate lyase"/>
    <property type="match status" value="1"/>
</dbReference>
<evidence type="ECO:0000259" key="6">
    <source>
        <dbReference type="Pfam" id="PF16889"/>
    </source>
</evidence>
<dbReference type="InterPro" id="IPR012480">
    <property type="entry name" value="Hepar_II_III_C"/>
</dbReference>
<accession>A0A6I6STP6</accession>
<dbReference type="InterPro" id="IPR031680">
    <property type="entry name" value="Hepar_II_III_N"/>
</dbReference>
<dbReference type="GO" id="GO:0016829">
    <property type="term" value="F:lyase activity"/>
    <property type="evidence" value="ECO:0007669"/>
    <property type="project" value="UniProtKB-KW"/>
</dbReference>
<evidence type="ECO:0000313" key="7">
    <source>
        <dbReference type="EMBL" id="QHC50283.1"/>
    </source>
</evidence>
<protein>
    <submittedName>
        <fullName evidence="7">Uncharacterized protein</fullName>
    </submittedName>
</protein>
<keyword evidence="2" id="KW-0732">Signal</keyword>
<evidence type="ECO:0000259" key="5">
    <source>
        <dbReference type="Pfam" id="PF07940"/>
    </source>
</evidence>
<feature type="domain" description="Heparinase II/III-like C-terminal" evidence="5">
    <location>
        <begin position="650"/>
        <end position="860"/>
    </location>
</feature>
<name>A0A6I6STP6_9GAMM</name>
<dbReference type="AlphaFoldDB" id="A0A6I6STP6"/>
<keyword evidence="4" id="KW-0456">Lyase</keyword>
<evidence type="ECO:0000256" key="3">
    <source>
        <dbReference type="ARBA" id="ARBA00022764"/>
    </source>
</evidence>
<dbReference type="Pfam" id="PF07940">
    <property type="entry name" value="Hepar_II_III_C"/>
    <property type="match status" value="1"/>
</dbReference>
<feature type="domain" description="Heparin-sulfate lyase N-terminal" evidence="6">
    <location>
        <begin position="377"/>
        <end position="618"/>
    </location>
</feature>
<evidence type="ECO:0000256" key="1">
    <source>
        <dbReference type="ARBA" id="ARBA00004418"/>
    </source>
</evidence>
<dbReference type="Pfam" id="PF16889">
    <property type="entry name" value="Hepar_II_III_N"/>
    <property type="match status" value="1"/>
</dbReference>
<dbReference type="KEGG" id="htx:EKK97_12785"/>
<proteinExistence type="predicted"/>